<accession>A0A504YLR0</accession>
<reference evidence="1 2" key="1">
    <citation type="submission" date="2019-04" db="EMBL/GenBank/DDBJ databases">
        <title>Annotation for the trematode Fasciola gigantica.</title>
        <authorList>
            <person name="Choi Y.-J."/>
        </authorList>
    </citation>
    <scope>NUCLEOTIDE SEQUENCE [LARGE SCALE GENOMIC DNA]</scope>
    <source>
        <strain evidence="1">Uganda_cow_1</strain>
    </source>
</reference>
<dbReference type="EMBL" id="SUNJ01006433">
    <property type="protein sequence ID" value="TPP62792.1"/>
    <property type="molecule type" value="Genomic_DNA"/>
</dbReference>
<comment type="caution">
    <text evidence="1">The sequence shown here is derived from an EMBL/GenBank/DDBJ whole genome shotgun (WGS) entry which is preliminary data.</text>
</comment>
<evidence type="ECO:0000313" key="1">
    <source>
        <dbReference type="EMBL" id="TPP62792.1"/>
    </source>
</evidence>
<dbReference type="Proteomes" id="UP000316759">
    <property type="component" value="Unassembled WGS sequence"/>
</dbReference>
<dbReference type="STRING" id="46835.A0A504YLR0"/>
<dbReference type="AlphaFoldDB" id="A0A504YLR0"/>
<protein>
    <submittedName>
        <fullName evidence="1">Uncharacterized protein</fullName>
    </submittedName>
</protein>
<sequence length="239" mass="28100">MAGYVPSTRIPIVNVCQELQNYRGHEINDEVDVIIPPYLFDRRILRAIEFKNMKYVQGYLRRCPRNIERYFFLETVSSVSPMIRSIIVSNLLGYAFLYRSIPCVKYLLDLAADPFQPAYFIDWASYNENQRKITLYEAPNVILISGSIHDRYRKECIDMLSLLRAIDVELHLPVALRRQQFEPPSEPLSSSLRFNDTWECWEKEIEKRGGDDLAQSKSFMRELKTVYRANKFERLNAPS</sequence>
<keyword evidence="2" id="KW-1185">Reference proteome</keyword>
<organism evidence="1 2">
    <name type="scientific">Fasciola gigantica</name>
    <name type="common">Giant liver fluke</name>
    <dbReference type="NCBI Taxonomy" id="46835"/>
    <lineage>
        <taxon>Eukaryota</taxon>
        <taxon>Metazoa</taxon>
        <taxon>Spiralia</taxon>
        <taxon>Lophotrochozoa</taxon>
        <taxon>Platyhelminthes</taxon>
        <taxon>Trematoda</taxon>
        <taxon>Digenea</taxon>
        <taxon>Plagiorchiida</taxon>
        <taxon>Echinostomata</taxon>
        <taxon>Echinostomatoidea</taxon>
        <taxon>Fasciolidae</taxon>
        <taxon>Fasciola</taxon>
    </lineage>
</organism>
<gene>
    <name evidence="1" type="ORF">FGIG_01985</name>
</gene>
<proteinExistence type="predicted"/>
<name>A0A504YLR0_FASGI</name>
<evidence type="ECO:0000313" key="2">
    <source>
        <dbReference type="Proteomes" id="UP000316759"/>
    </source>
</evidence>
<dbReference type="OrthoDB" id="6245631at2759"/>